<protein>
    <recommendedName>
        <fullName evidence="3">TIR domain-containing protein</fullName>
    </recommendedName>
</protein>
<evidence type="ECO:0000313" key="2">
    <source>
        <dbReference type="Proteomes" id="UP001593833"/>
    </source>
</evidence>
<dbReference type="Gene3D" id="2.60.120.560">
    <property type="entry name" value="Exo-inulinase, domain 1"/>
    <property type="match status" value="1"/>
</dbReference>
<reference evidence="1 2" key="1">
    <citation type="submission" date="2024-09" db="EMBL/GenBank/DDBJ databases">
        <authorList>
            <person name="D'Angelo T."/>
        </authorList>
    </citation>
    <scope>NUCLEOTIDE SEQUENCE [LARGE SCALE GENOMIC DNA]</scope>
    <source>
        <strain evidence="1">SAG AM-320-E07</strain>
    </source>
</reference>
<dbReference type="Gene3D" id="3.40.50.450">
    <property type="match status" value="1"/>
</dbReference>
<gene>
    <name evidence="1" type="ORF">ACFL6M_07460</name>
</gene>
<organism evidence="1 2">
    <name type="scientific">Eiseniibacteriota bacterium</name>
    <dbReference type="NCBI Taxonomy" id="2212470"/>
    <lineage>
        <taxon>Bacteria</taxon>
        <taxon>Candidatus Eiseniibacteriota</taxon>
    </lineage>
</organism>
<dbReference type="SUPFAM" id="SSF52309">
    <property type="entry name" value="N-(deoxy)ribosyltransferase-like"/>
    <property type="match status" value="1"/>
</dbReference>
<evidence type="ECO:0008006" key="3">
    <source>
        <dbReference type="Google" id="ProtNLM"/>
    </source>
</evidence>
<dbReference type="Proteomes" id="UP001593833">
    <property type="component" value="Unassembled WGS sequence"/>
</dbReference>
<proteinExistence type="predicted"/>
<keyword evidence="2" id="KW-1185">Reference proteome</keyword>
<dbReference type="EMBL" id="JBHPKH010000155">
    <property type="protein sequence ID" value="MFC1573419.1"/>
    <property type="molecule type" value="Genomic_DNA"/>
</dbReference>
<name>A0ABV6YM65_UNCEI</name>
<comment type="caution">
    <text evidence="1">The sequence shown here is derived from an EMBL/GenBank/DDBJ whole genome shotgun (WGS) entry which is preliminary data.</text>
</comment>
<sequence>MAKTKLTTAKGRRSLEGKWTFTSRSMTYRGPDDGSKHPLGLAVSDQRIQKGVIQVTVELPPTTESAGKVLLGYRTLTDPYFSVGLGGHKAAYVVSEWVPDSGWHARRRVGQRSSLVPGRRYELRVTVKEDRIGLAVDSVPVLNYDLQKPVPTGRIGAFAWGHKPVRFGILHYARDPVEAFVVMQFSPRYERAYRELIQVAASRAGIIAKNVGEEFGPGNILDDIAKGIQKSAVVIAEVTPANRNVFYEVGYAHAIGKPTILVAQKGTKLPFDLTVHKCLFYQNNNVGRQNACARLKKHIDVVLRNQGIV</sequence>
<accession>A0ABV6YM65</accession>
<evidence type="ECO:0000313" key="1">
    <source>
        <dbReference type="EMBL" id="MFC1573419.1"/>
    </source>
</evidence>